<dbReference type="Gene3D" id="2.40.50.230">
    <property type="entry name" value="Gp5 N-terminal domain"/>
    <property type="match status" value="1"/>
</dbReference>
<name>A0A5B9EM90_9BACT</name>
<dbReference type="OrthoDB" id="7033094at2"/>
<dbReference type="SUPFAM" id="SSF69349">
    <property type="entry name" value="Phage fibre proteins"/>
    <property type="match status" value="1"/>
</dbReference>
<dbReference type="SUPFAM" id="SSF69255">
    <property type="entry name" value="gp5 N-terminal domain-like"/>
    <property type="match status" value="1"/>
</dbReference>
<dbReference type="EMBL" id="CP042806">
    <property type="protein sequence ID" value="QEE31421.1"/>
    <property type="molecule type" value="Genomic_DNA"/>
</dbReference>
<dbReference type="Pfam" id="PF04717">
    <property type="entry name" value="Phage_base_V"/>
    <property type="match status" value="1"/>
</dbReference>
<organism evidence="2 3">
    <name type="scientific">Terriglobus albidus</name>
    <dbReference type="NCBI Taxonomy" id="1592106"/>
    <lineage>
        <taxon>Bacteria</taxon>
        <taxon>Pseudomonadati</taxon>
        <taxon>Acidobacteriota</taxon>
        <taxon>Terriglobia</taxon>
        <taxon>Terriglobales</taxon>
        <taxon>Acidobacteriaceae</taxon>
        <taxon>Terriglobus</taxon>
    </lineage>
</organism>
<dbReference type="Gene3D" id="3.10.450.190">
    <property type="match status" value="1"/>
</dbReference>
<dbReference type="AlphaFoldDB" id="A0A5B9EM90"/>
<evidence type="ECO:0000313" key="3">
    <source>
        <dbReference type="Proteomes" id="UP000321820"/>
    </source>
</evidence>
<dbReference type="KEGG" id="talb:FTW19_17720"/>
<dbReference type="InterPro" id="IPR006531">
    <property type="entry name" value="Gp5/Vgr_OB"/>
</dbReference>
<sequence length="190" mass="20174">MALVTDNKDAEGLGRVKVKFPWLDESDESHWARIVTPMAGKDCGLYLLPEVGDEVLIAFEQGSVDHPYVLGSLWNGVDKPPDANADGKNNHRFLKSRSGHMVRLDDTEGAEKIQIIDKSGKNNITIATADNSITIHAAGNVKVEAQGKLTLTGAGVEITSTAAVAIKASQDINVTASGQASIKGSLINLN</sequence>
<protein>
    <submittedName>
        <fullName evidence="2">Phage tail protein</fullName>
    </submittedName>
</protein>
<dbReference type="Proteomes" id="UP000321820">
    <property type="component" value="Chromosome"/>
</dbReference>
<keyword evidence="3" id="KW-1185">Reference proteome</keyword>
<evidence type="ECO:0000259" key="1">
    <source>
        <dbReference type="Pfam" id="PF04717"/>
    </source>
</evidence>
<proteinExistence type="predicted"/>
<gene>
    <name evidence="2" type="ORF">FTW19_17720</name>
</gene>
<accession>A0A5B9EM90</accession>
<feature type="domain" description="Gp5/Type VI secretion system Vgr protein OB-fold" evidence="1">
    <location>
        <begin position="2"/>
        <end position="74"/>
    </location>
</feature>
<evidence type="ECO:0000313" key="2">
    <source>
        <dbReference type="EMBL" id="QEE31421.1"/>
    </source>
</evidence>
<reference evidence="2 3" key="1">
    <citation type="submission" date="2019-08" db="EMBL/GenBank/DDBJ databases">
        <title>Complete genome sequence of Terriglobus albidus strain ORNL.</title>
        <authorList>
            <person name="Podar M."/>
        </authorList>
    </citation>
    <scope>NUCLEOTIDE SEQUENCE [LARGE SCALE GENOMIC DNA]</scope>
    <source>
        <strain evidence="2 3">ORNL</strain>
    </source>
</reference>
<dbReference type="InterPro" id="IPR037026">
    <property type="entry name" value="Vgr_OB-fold_dom_sf"/>
</dbReference>